<organism evidence="9 10">
    <name type="scientific">Oceanirhabdus seepicola</name>
    <dbReference type="NCBI Taxonomy" id="2828781"/>
    <lineage>
        <taxon>Bacteria</taxon>
        <taxon>Bacillati</taxon>
        <taxon>Bacillota</taxon>
        <taxon>Clostridia</taxon>
        <taxon>Eubacteriales</taxon>
        <taxon>Clostridiaceae</taxon>
        <taxon>Oceanirhabdus</taxon>
    </lineage>
</organism>
<evidence type="ECO:0000256" key="1">
    <source>
        <dbReference type="ARBA" id="ARBA00000971"/>
    </source>
</evidence>
<dbReference type="Pfam" id="PF13616">
    <property type="entry name" value="Rotamase_3"/>
    <property type="match status" value="1"/>
</dbReference>
<dbReference type="PANTHER" id="PTHR47245">
    <property type="entry name" value="PEPTIDYLPROLYL ISOMERASE"/>
    <property type="match status" value="1"/>
</dbReference>
<feature type="chain" id="PRO_5039897215" description="peptidylprolyl isomerase" evidence="7">
    <location>
        <begin position="23"/>
        <end position="334"/>
    </location>
</feature>
<dbReference type="InterPro" id="IPR046357">
    <property type="entry name" value="PPIase_dom_sf"/>
</dbReference>
<evidence type="ECO:0000313" key="10">
    <source>
        <dbReference type="Proteomes" id="UP001056429"/>
    </source>
</evidence>
<dbReference type="Gene3D" id="1.10.4030.10">
    <property type="entry name" value="Porin chaperone SurA, peptide-binding domain"/>
    <property type="match status" value="1"/>
</dbReference>
<reference evidence="9" key="1">
    <citation type="journal article" date="2021" name="mSystems">
        <title>Bacteria and Archaea Synergistically Convert Glycine Betaine to Biogenic Methane in the Formosa Cold Seep of the South China Sea.</title>
        <authorList>
            <person name="Li L."/>
            <person name="Zhang W."/>
            <person name="Zhang S."/>
            <person name="Song L."/>
            <person name="Sun Q."/>
            <person name="Zhang H."/>
            <person name="Xiang H."/>
            <person name="Dong X."/>
        </authorList>
    </citation>
    <scope>NUCLEOTIDE SEQUENCE</scope>
    <source>
        <strain evidence="9">ZWT</strain>
    </source>
</reference>
<dbReference type="RefSeq" id="WP_250861209.1">
    <property type="nucleotide sequence ID" value="NZ_JAGSOJ010000005.1"/>
</dbReference>
<evidence type="ECO:0000313" key="9">
    <source>
        <dbReference type="EMBL" id="MCM1992059.1"/>
    </source>
</evidence>
<keyword evidence="3 7" id="KW-0732">Signal</keyword>
<evidence type="ECO:0000256" key="7">
    <source>
        <dbReference type="SAM" id="SignalP"/>
    </source>
</evidence>
<dbReference type="PROSITE" id="PS51257">
    <property type="entry name" value="PROKAR_LIPOPROTEIN"/>
    <property type="match status" value="1"/>
</dbReference>
<evidence type="ECO:0000256" key="6">
    <source>
        <dbReference type="PROSITE-ProRule" id="PRU00278"/>
    </source>
</evidence>
<dbReference type="SUPFAM" id="SSF54534">
    <property type="entry name" value="FKBP-like"/>
    <property type="match status" value="1"/>
</dbReference>
<dbReference type="PROSITE" id="PS50198">
    <property type="entry name" value="PPIC_PPIASE_2"/>
    <property type="match status" value="1"/>
</dbReference>
<dbReference type="Proteomes" id="UP001056429">
    <property type="component" value="Unassembled WGS sequence"/>
</dbReference>
<dbReference type="Gene3D" id="3.10.50.40">
    <property type="match status" value="1"/>
</dbReference>
<dbReference type="InterPro" id="IPR050245">
    <property type="entry name" value="PrsA_foldase"/>
</dbReference>
<accession>A0A9J6P652</accession>
<comment type="catalytic activity">
    <reaction evidence="1">
        <text>[protein]-peptidylproline (omega=180) = [protein]-peptidylproline (omega=0)</text>
        <dbReference type="Rhea" id="RHEA:16237"/>
        <dbReference type="Rhea" id="RHEA-COMP:10747"/>
        <dbReference type="Rhea" id="RHEA-COMP:10748"/>
        <dbReference type="ChEBI" id="CHEBI:83833"/>
        <dbReference type="ChEBI" id="CHEBI:83834"/>
        <dbReference type="EC" id="5.2.1.8"/>
    </reaction>
</comment>
<reference evidence="9" key="2">
    <citation type="submission" date="2021-04" db="EMBL/GenBank/DDBJ databases">
        <authorList>
            <person name="Dong X."/>
        </authorList>
    </citation>
    <scope>NUCLEOTIDE SEQUENCE</scope>
    <source>
        <strain evidence="9">ZWT</strain>
    </source>
</reference>
<dbReference type="PANTHER" id="PTHR47245:SF1">
    <property type="entry name" value="FOLDASE PROTEIN PRSA"/>
    <property type="match status" value="1"/>
</dbReference>
<keyword evidence="4 6" id="KW-0697">Rotamase</keyword>
<gene>
    <name evidence="9" type="ORF">KDK92_20210</name>
</gene>
<name>A0A9J6P652_9CLOT</name>
<dbReference type="AlphaFoldDB" id="A0A9J6P652"/>
<keyword evidence="10" id="KW-1185">Reference proteome</keyword>
<evidence type="ECO:0000256" key="2">
    <source>
        <dbReference type="ARBA" id="ARBA00013194"/>
    </source>
</evidence>
<protein>
    <recommendedName>
        <fullName evidence="2">peptidylprolyl isomerase</fullName>
        <ecNumber evidence="2">5.2.1.8</ecNumber>
    </recommendedName>
</protein>
<dbReference type="GO" id="GO:0003755">
    <property type="term" value="F:peptidyl-prolyl cis-trans isomerase activity"/>
    <property type="evidence" value="ECO:0007669"/>
    <property type="project" value="UniProtKB-KW"/>
</dbReference>
<sequence>MSKIKKLMATLMIGALAVTSVGCNLIEKTPEAIRRQVVAKGKGVKITRGELDDDSRTKNLMKQFEMAYGANYMENEEAVKTVIAYKQSILNYIIQSEVIESKGKEIGVKLTDSEMAEEVDKRYNEYMETVGGEEELNKLLENADMTEAEVKASYEKQILENKVYEEVTKDVTVAEEEIKKSYDSNKESYTEEPNKVKISYMLVDTEEKASEIISRLDNGEAFSDIAKEVSLDESTKENGGDLGYITYDDPKLGKQIMTAAKILKVGEVKSLEDTRGFNIIKIEDKKDFPIKEFDVVKEEIEKMLVDQEKYNLWQTKLNEWLEEKDVKTYSEKLI</sequence>
<keyword evidence="5 6" id="KW-0413">Isomerase</keyword>
<comment type="caution">
    <text evidence="9">The sequence shown here is derived from an EMBL/GenBank/DDBJ whole genome shotgun (WGS) entry which is preliminary data.</text>
</comment>
<dbReference type="SUPFAM" id="SSF109998">
    <property type="entry name" value="Triger factor/SurA peptide-binding domain-like"/>
    <property type="match status" value="1"/>
</dbReference>
<dbReference type="EC" id="5.2.1.8" evidence="2"/>
<dbReference type="InterPro" id="IPR027304">
    <property type="entry name" value="Trigger_fact/SurA_dom_sf"/>
</dbReference>
<evidence type="ECO:0000259" key="8">
    <source>
        <dbReference type="PROSITE" id="PS50198"/>
    </source>
</evidence>
<dbReference type="EMBL" id="JAGSOJ010000005">
    <property type="protein sequence ID" value="MCM1992059.1"/>
    <property type="molecule type" value="Genomic_DNA"/>
</dbReference>
<dbReference type="InterPro" id="IPR000297">
    <property type="entry name" value="PPIase_PpiC"/>
</dbReference>
<evidence type="ECO:0000256" key="4">
    <source>
        <dbReference type="ARBA" id="ARBA00023110"/>
    </source>
</evidence>
<proteinExistence type="predicted"/>
<feature type="domain" description="PpiC" evidence="8">
    <location>
        <begin position="193"/>
        <end position="284"/>
    </location>
</feature>
<evidence type="ECO:0000256" key="5">
    <source>
        <dbReference type="ARBA" id="ARBA00023235"/>
    </source>
</evidence>
<feature type="signal peptide" evidence="7">
    <location>
        <begin position="1"/>
        <end position="22"/>
    </location>
</feature>
<evidence type="ECO:0000256" key="3">
    <source>
        <dbReference type="ARBA" id="ARBA00022729"/>
    </source>
</evidence>
<dbReference type="Pfam" id="PF13624">
    <property type="entry name" value="SurA_N_3"/>
    <property type="match status" value="1"/>
</dbReference>